<reference evidence="3" key="2">
    <citation type="journal article" date="2017" name="Stand. Genomic Sci.">
        <title>Complete genome sequence of the sulfur-oxidizing chemolithoautotrophic Sulfurovum lithotrophicum 42BKTT.</title>
        <authorList>
            <person name="Jeon W."/>
            <person name="Priscilla L."/>
            <person name="Park G."/>
            <person name="Lee H."/>
            <person name="Lee N."/>
            <person name="Lee D."/>
            <person name="Kwon H."/>
            <person name="Ahn I."/>
            <person name="Lee C."/>
            <person name="Lee H."/>
            <person name="Ahn J."/>
        </authorList>
    </citation>
    <scope>NUCLEOTIDE SEQUENCE [LARGE SCALE GENOMIC DNA]</scope>
    <source>
        <strain evidence="3">ATCC BAA-797 / 42BKT</strain>
    </source>
</reference>
<protein>
    <recommendedName>
        <fullName evidence="4">Lipoprotein</fullName>
    </recommendedName>
</protein>
<accession>A0A7U4RQW6</accession>
<name>A0A7U4RQW6_9BACT</name>
<organism evidence="2 3">
    <name type="scientific">Sulfurovum lithotrophicum</name>
    <dbReference type="NCBI Taxonomy" id="206403"/>
    <lineage>
        <taxon>Bacteria</taxon>
        <taxon>Pseudomonadati</taxon>
        <taxon>Campylobacterota</taxon>
        <taxon>Epsilonproteobacteria</taxon>
        <taxon>Campylobacterales</taxon>
        <taxon>Sulfurovaceae</taxon>
        <taxon>Sulfurovum</taxon>
    </lineage>
</organism>
<dbReference type="Proteomes" id="UP000034444">
    <property type="component" value="Chromosome"/>
</dbReference>
<evidence type="ECO:0000313" key="2">
    <source>
        <dbReference type="EMBL" id="AKF25318.1"/>
    </source>
</evidence>
<dbReference type="KEGG" id="slh:YH65_07890"/>
<feature type="chain" id="PRO_5030550819" description="Lipoprotein" evidence="1">
    <location>
        <begin position="22"/>
        <end position="138"/>
    </location>
</feature>
<evidence type="ECO:0000313" key="3">
    <source>
        <dbReference type="Proteomes" id="UP000034444"/>
    </source>
</evidence>
<keyword evidence="1" id="KW-0732">Signal</keyword>
<keyword evidence="3" id="KW-1185">Reference proteome</keyword>
<dbReference type="RefSeq" id="WP_046551395.1">
    <property type="nucleotide sequence ID" value="NZ_CP011308.1"/>
</dbReference>
<evidence type="ECO:0000256" key="1">
    <source>
        <dbReference type="SAM" id="SignalP"/>
    </source>
</evidence>
<dbReference type="AlphaFoldDB" id="A0A7U4RQW6"/>
<proteinExistence type="predicted"/>
<dbReference type="PROSITE" id="PS51257">
    <property type="entry name" value="PROKAR_LIPOPROTEIN"/>
    <property type="match status" value="1"/>
</dbReference>
<evidence type="ECO:0008006" key="4">
    <source>
        <dbReference type="Google" id="ProtNLM"/>
    </source>
</evidence>
<dbReference type="OrthoDB" id="5334868at2"/>
<gene>
    <name evidence="2" type="ORF">YH65_07890</name>
</gene>
<dbReference type="EMBL" id="CP011308">
    <property type="protein sequence ID" value="AKF25318.1"/>
    <property type="molecule type" value="Genomic_DNA"/>
</dbReference>
<sequence length="138" mass="15610">MKKTISLCICLFFLSACGDKAIVNVYDKNILKTPLPCLKLTVFPKNEMIQKTMEGLYTFDKSCPYHLDITHKSGIACNSTQNVQTKCINGFPSSYLNMEVRKGLSLKYSYYIDLMSDVTEEDVKKGFERLNDDLVLAG</sequence>
<reference evidence="2 3" key="1">
    <citation type="submission" date="2015-04" db="EMBL/GenBank/DDBJ databases">
        <title>Complete genome sequence of Sulfurovum lithotrophicum ATCC BAA-797T.</title>
        <authorList>
            <person name="Ahn J."/>
            <person name="Park G."/>
            <person name="Jeon W."/>
            <person name="Jang Y."/>
            <person name="Jang M."/>
            <person name="Lee H."/>
            <person name="Lee H."/>
        </authorList>
    </citation>
    <scope>NUCLEOTIDE SEQUENCE [LARGE SCALE GENOMIC DNA]</scope>
    <source>
        <strain evidence="3">ATCC BAA-797 / 42BKT</strain>
    </source>
</reference>
<feature type="signal peptide" evidence="1">
    <location>
        <begin position="1"/>
        <end position="21"/>
    </location>
</feature>